<organism evidence="2 3">
    <name type="scientific">Exaiptasia diaphana</name>
    <name type="common">Tropical sea anemone</name>
    <name type="synonym">Aiptasia pulchella</name>
    <dbReference type="NCBI Taxonomy" id="2652724"/>
    <lineage>
        <taxon>Eukaryota</taxon>
        <taxon>Metazoa</taxon>
        <taxon>Cnidaria</taxon>
        <taxon>Anthozoa</taxon>
        <taxon>Hexacorallia</taxon>
        <taxon>Actiniaria</taxon>
        <taxon>Aiptasiidae</taxon>
        <taxon>Exaiptasia</taxon>
    </lineage>
</organism>
<dbReference type="Gene3D" id="2.80.10.50">
    <property type="match status" value="1"/>
</dbReference>
<evidence type="ECO:0008006" key="4">
    <source>
        <dbReference type="Google" id="ProtNLM"/>
    </source>
</evidence>
<protein>
    <recommendedName>
        <fullName evidence="4">Fibroblast growth factor</fullName>
    </recommendedName>
</protein>
<dbReference type="KEGG" id="epa:110252792"/>
<dbReference type="InterPro" id="IPR002209">
    <property type="entry name" value="Fibroblast_GF_fam"/>
</dbReference>
<dbReference type="EnsemblMetazoa" id="XM_021059627.2">
    <property type="protein sequence ID" value="XP_020915286.1"/>
    <property type="gene ID" value="LOC110252792"/>
</dbReference>
<dbReference type="SMART" id="SM00442">
    <property type="entry name" value="FGF"/>
    <property type="match status" value="1"/>
</dbReference>
<evidence type="ECO:0000256" key="1">
    <source>
        <dbReference type="ARBA" id="ARBA00007936"/>
    </source>
</evidence>
<dbReference type="Pfam" id="PF00167">
    <property type="entry name" value="FGF"/>
    <property type="match status" value="1"/>
</dbReference>
<dbReference type="RefSeq" id="XP_020915286.1">
    <property type="nucleotide sequence ID" value="XM_021059627.2"/>
</dbReference>
<dbReference type="GO" id="GO:0008083">
    <property type="term" value="F:growth factor activity"/>
    <property type="evidence" value="ECO:0007669"/>
    <property type="project" value="InterPro"/>
</dbReference>
<reference evidence="2" key="1">
    <citation type="submission" date="2022-11" db="UniProtKB">
        <authorList>
            <consortium name="EnsemblMetazoa"/>
        </authorList>
    </citation>
    <scope>IDENTIFICATION</scope>
</reference>
<evidence type="ECO:0000313" key="3">
    <source>
        <dbReference type="Proteomes" id="UP000887567"/>
    </source>
</evidence>
<dbReference type="InterPro" id="IPR008996">
    <property type="entry name" value="IL1/FGF"/>
</dbReference>
<dbReference type="SUPFAM" id="SSF50353">
    <property type="entry name" value="Cytokine"/>
    <property type="match status" value="1"/>
</dbReference>
<dbReference type="AlphaFoldDB" id="A0A913Y5V6"/>
<dbReference type="Proteomes" id="UP000887567">
    <property type="component" value="Unplaced"/>
</dbReference>
<dbReference type="OrthoDB" id="5987799at2759"/>
<comment type="similarity">
    <text evidence="1">Belongs to the heparin-binding growth factors family.</text>
</comment>
<evidence type="ECO:0000313" key="2">
    <source>
        <dbReference type="EnsemblMetazoa" id="XP_020915286.1"/>
    </source>
</evidence>
<dbReference type="CDD" id="cd23307">
    <property type="entry name" value="beta-trefoil_FGF8-like"/>
    <property type="match status" value="1"/>
</dbReference>
<sequence>MNGLQPPQVTKKGINIPQNIKLYSRNSHKHIRLRMSGVDGKGLRTDSDAQLVLESVGFGGQVQIKSSSGKRYLCVAGHGAFIVKFFKNQSQAHIDHCIFIQGHYNGYTVYRTKVHKDWYLGIKNDGRLKSAKKTSITQRATHFIEI</sequence>
<accession>A0A913Y5V6</accession>
<dbReference type="OMA" id="RWYLAIT"/>
<dbReference type="PANTHER" id="PTHR11486">
    <property type="entry name" value="FIBROBLAST GROWTH FACTOR"/>
    <property type="match status" value="1"/>
</dbReference>
<keyword evidence="3" id="KW-1185">Reference proteome</keyword>
<dbReference type="GeneID" id="110252792"/>
<name>A0A913Y5V6_EXADI</name>
<proteinExistence type="inferred from homology"/>